<reference evidence="1 2" key="2">
    <citation type="journal article" date="2013" name="PLoS ONE">
        <title>Whole genome mapping and re-organization of the nuclear and mitochondrial genomes of Babesia microti isolates.</title>
        <authorList>
            <person name="Cornillot E."/>
            <person name="Dassouli A."/>
            <person name="Garg A."/>
            <person name="Pachikara N."/>
            <person name="Randazzo S."/>
            <person name="Depoix D."/>
            <person name="Carcy B."/>
            <person name="Delbecq S."/>
            <person name="Frutos R."/>
            <person name="Silva J.C."/>
            <person name="Sutton R."/>
            <person name="Krause P.J."/>
            <person name="Mamoun C.B."/>
        </authorList>
    </citation>
    <scope>NUCLEOTIDE SEQUENCE [LARGE SCALE GENOMIC DNA]</scope>
    <source>
        <strain evidence="1 2">RI</strain>
    </source>
</reference>
<reference evidence="1 2" key="3">
    <citation type="journal article" date="2016" name="Sci. Rep.">
        <title>Genome-wide diversity and gene expression profiling of Babesia microti isolates identify polymorphic genes that mediate host-pathogen interactions.</title>
        <authorList>
            <person name="Silva J.C."/>
            <person name="Cornillot E."/>
            <person name="McCracken C."/>
            <person name="Usmani-Brown S."/>
            <person name="Dwivedi A."/>
            <person name="Ifeonu O.O."/>
            <person name="Crabtree J."/>
            <person name="Gotia H.T."/>
            <person name="Virji A.Z."/>
            <person name="Reynes C."/>
            <person name="Colinge J."/>
            <person name="Kumar V."/>
            <person name="Lawres L."/>
            <person name="Pazzi J.E."/>
            <person name="Pablo J.V."/>
            <person name="Hung C."/>
            <person name="Brancato J."/>
            <person name="Kumari P."/>
            <person name="Orvis J."/>
            <person name="Tretina K."/>
            <person name="Chibucos M."/>
            <person name="Ott S."/>
            <person name="Sadzewicz L."/>
            <person name="Sengamalay N."/>
            <person name="Shetty A.C."/>
            <person name="Su Q."/>
            <person name="Tallon L."/>
            <person name="Fraser C.M."/>
            <person name="Frutos R."/>
            <person name="Molina D.M."/>
            <person name="Krause P.J."/>
            <person name="Ben Mamoun C."/>
        </authorList>
    </citation>
    <scope>NUCLEOTIDE SEQUENCE [LARGE SCALE GENOMIC DNA]</scope>
    <source>
        <strain evidence="1 2">RI</strain>
    </source>
</reference>
<dbReference type="VEuPathDB" id="PiroplasmaDB:BMR1_02g02495"/>
<dbReference type="EMBL" id="FO082872">
    <property type="protein sequence ID" value="CCF73655.1"/>
    <property type="molecule type" value="Genomic_DNA"/>
</dbReference>
<dbReference type="AlphaFoldDB" id="I7IQB8"/>
<organism evidence="1 2">
    <name type="scientific">Babesia microti (strain RI)</name>
    <dbReference type="NCBI Taxonomy" id="1133968"/>
    <lineage>
        <taxon>Eukaryota</taxon>
        <taxon>Sar</taxon>
        <taxon>Alveolata</taxon>
        <taxon>Apicomplexa</taxon>
        <taxon>Aconoidasida</taxon>
        <taxon>Piroplasmida</taxon>
        <taxon>Babesiidae</taxon>
        <taxon>Babesia</taxon>
    </lineage>
</organism>
<protein>
    <submittedName>
        <fullName evidence="1">Uncharacterized protein</fullName>
    </submittedName>
</protein>
<reference evidence="1 2" key="1">
    <citation type="journal article" date="2012" name="Nucleic Acids Res.">
        <title>Sequencing of the smallest Apicomplexan genome from the human pathogen Babesia microti.</title>
        <authorList>
            <person name="Cornillot E."/>
            <person name="Hadj-Kaddour K."/>
            <person name="Dassouli A."/>
            <person name="Noel B."/>
            <person name="Ranwez V."/>
            <person name="Vacherie B."/>
            <person name="Augagneur Y."/>
            <person name="Bres V."/>
            <person name="Duclos A."/>
            <person name="Randazzo S."/>
            <person name="Carcy B."/>
            <person name="Debierre-Grockiego F."/>
            <person name="Delbecq S."/>
            <person name="Moubri-Menage K."/>
            <person name="Shams-Eldin H."/>
            <person name="Usmani-Brown S."/>
            <person name="Bringaud F."/>
            <person name="Wincker P."/>
            <person name="Vivares C.P."/>
            <person name="Schwarz R.T."/>
            <person name="Schetters T.P."/>
            <person name="Krause P.J."/>
            <person name="Gorenflot A."/>
            <person name="Berry V."/>
            <person name="Barbe V."/>
            <person name="Ben Mamoun C."/>
        </authorList>
    </citation>
    <scope>NUCLEOTIDE SEQUENCE [LARGE SCALE GENOMIC DNA]</scope>
    <source>
        <strain evidence="1 2">RI</strain>
    </source>
</reference>
<keyword evidence="2" id="KW-1185">Reference proteome</keyword>
<dbReference type="RefSeq" id="XP_012648264.1">
    <property type="nucleotide sequence ID" value="XM_012792810.1"/>
</dbReference>
<dbReference type="Proteomes" id="UP000002899">
    <property type="component" value="Chromosome II"/>
</dbReference>
<gene>
    <name evidence="1" type="ORF">BMR1_02g02495</name>
</gene>
<sequence length="90" mass="11113">MMLQISLARYNVRRLWERSLRRLNKRAKWALWKWMVKGNYKNLKFSEHERIDLIKRQFDPKPMQTIGPKYCDMQALHEQDLMARSQISKY</sequence>
<dbReference type="OMA" id="HEQDLMA"/>
<accession>I7IQB8</accession>
<dbReference type="KEGG" id="bmic:BMR1_02g02495"/>
<evidence type="ECO:0000313" key="2">
    <source>
        <dbReference type="Proteomes" id="UP000002899"/>
    </source>
</evidence>
<proteinExistence type="predicted"/>
<dbReference type="GeneID" id="24424283"/>
<name>I7IQB8_BABMR</name>
<evidence type="ECO:0000313" key="1">
    <source>
        <dbReference type="EMBL" id="CCF73655.1"/>
    </source>
</evidence>